<dbReference type="Gene3D" id="3.40.1550.10">
    <property type="entry name" value="CheC-like"/>
    <property type="match status" value="1"/>
</dbReference>
<keyword evidence="3" id="KW-0378">Hydrolase</keyword>
<protein>
    <submittedName>
        <fullName evidence="3">CheY-P phosphatase CheX</fullName>
        <ecNumber evidence="3">3.-.-.-</ecNumber>
    </submittedName>
</protein>
<evidence type="ECO:0000256" key="1">
    <source>
        <dbReference type="ARBA" id="ARBA00022500"/>
    </source>
</evidence>
<dbReference type="PANTHER" id="PTHR39452">
    <property type="entry name" value="CHEY-P PHOSPHATASE CHEX"/>
    <property type="match status" value="1"/>
</dbReference>
<keyword evidence="1" id="KW-0145">Chemotaxis</keyword>
<keyword evidence="4" id="KW-1185">Reference proteome</keyword>
<dbReference type="PANTHER" id="PTHR39452:SF1">
    <property type="entry name" value="CHEY-P PHOSPHATASE CHEX"/>
    <property type="match status" value="1"/>
</dbReference>
<dbReference type="RefSeq" id="WP_054875629.1">
    <property type="nucleotide sequence ID" value="NZ_LKET01000035.1"/>
</dbReference>
<dbReference type="EMBL" id="LKET01000035">
    <property type="protein sequence ID" value="KPU43738.1"/>
    <property type="molecule type" value="Genomic_DNA"/>
</dbReference>
<organism evidence="3 4">
    <name type="scientific">Oxobacter pfennigii</name>
    <dbReference type="NCBI Taxonomy" id="36849"/>
    <lineage>
        <taxon>Bacteria</taxon>
        <taxon>Bacillati</taxon>
        <taxon>Bacillota</taxon>
        <taxon>Clostridia</taxon>
        <taxon>Eubacteriales</taxon>
        <taxon>Clostridiaceae</taxon>
        <taxon>Oxobacter</taxon>
    </lineage>
</organism>
<evidence type="ECO:0000259" key="2">
    <source>
        <dbReference type="Pfam" id="PF13690"/>
    </source>
</evidence>
<dbReference type="InterPro" id="IPR038756">
    <property type="entry name" value="CheX-like"/>
</dbReference>
<proteinExistence type="predicted"/>
<dbReference type="Pfam" id="PF13690">
    <property type="entry name" value="CheX"/>
    <property type="match status" value="1"/>
</dbReference>
<dbReference type="EC" id="3.-.-.-" evidence="3"/>
<accession>A0A0P8WML2</accession>
<dbReference type="GO" id="GO:0016787">
    <property type="term" value="F:hydrolase activity"/>
    <property type="evidence" value="ECO:0007669"/>
    <property type="project" value="UniProtKB-KW"/>
</dbReference>
<dbReference type="CDD" id="cd17906">
    <property type="entry name" value="CheX"/>
    <property type="match status" value="1"/>
</dbReference>
<dbReference type="SUPFAM" id="SSF103039">
    <property type="entry name" value="CheC-like"/>
    <property type="match status" value="1"/>
</dbReference>
<sequence>MKVENINPFIQASVSILKALCNVDVSLGKVYVKNHPYQAEQINIIVGVVGDIKGQVCFELSKDTAKNIASAMMGGMMIAELDEISKSAISEMGNMIMGNACSVFGDKSVHIDITPPYLMTGENIEISNKLPTVAIPLTLEASGTMTINVTMG</sequence>
<evidence type="ECO:0000313" key="3">
    <source>
        <dbReference type="EMBL" id="KPU43738.1"/>
    </source>
</evidence>
<reference evidence="3 4" key="1">
    <citation type="submission" date="2015-09" db="EMBL/GenBank/DDBJ databases">
        <title>Genome sequence of Oxobacter pfennigii DSM 3222.</title>
        <authorList>
            <person name="Poehlein A."/>
            <person name="Bengelsdorf F.R."/>
            <person name="Schiel-Bengelsdorf B."/>
            <person name="Duerre P."/>
            <person name="Daniel R."/>
        </authorList>
    </citation>
    <scope>NUCLEOTIDE SEQUENCE [LARGE SCALE GENOMIC DNA]</scope>
    <source>
        <strain evidence="3 4">DSM 3222</strain>
    </source>
</reference>
<dbReference type="AlphaFoldDB" id="A0A0P8WML2"/>
<dbReference type="OrthoDB" id="9788100at2"/>
<dbReference type="InterPro" id="IPR028051">
    <property type="entry name" value="CheX-like_dom"/>
</dbReference>
<name>A0A0P8WML2_9CLOT</name>
<dbReference type="STRING" id="36849.OXPF_25980"/>
<evidence type="ECO:0000313" key="4">
    <source>
        <dbReference type="Proteomes" id="UP000050326"/>
    </source>
</evidence>
<dbReference type="Proteomes" id="UP000050326">
    <property type="component" value="Unassembled WGS sequence"/>
</dbReference>
<comment type="caution">
    <text evidence="3">The sequence shown here is derived from an EMBL/GenBank/DDBJ whole genome shotgun (WGS) entry which is preliminary data.</text>
</comment>
<dbReference type="GO" id="GO:0006935">
    <property type="term" value="P:chemotaxis"/>
    <property type="evidence" value="ECO:0007669"/>
    <property type="project" value="UniProtKB-KW"/>
</dbReference>
<feature type="domain" description="Chemotaxis phosphatase CheX-like" evidence="2">
    <location>
        <begin position="44"/>
        <end position="135"/>
    </location>
</feature>
<gene>
    <name evidence="3" type="primary">cheX</name>
    <name evidence="3" type="ORF">OXPF_25980</name>
</gene>
<dbReference type="InterPro" id="IPR028976">
    <property type="entry name" value="CheC-like_sf"/>
</dbReference>